<organism evidence="3 4">
    <name type="scientific">Holothuria leucospilota</name>
    <name type="common">Black long sea cucumber</name>
    <name type="synonym">Mertensiothuria leucospilota</name>
    <dbReference type="NCBI Taxonomy" id="206669"/>
    <lineage>
        <taxon>Eukaryota</taxon>
        <taxon>Metazoa</taxon>
        <taxon>Echinodermata</taxon>
        <taxon>Eleutherozoa</taxon>
        <taxon>Echinozoa</taxon>
        <taxon>Holothuroidea</taxon>
        <taxon>Aspidochirotacea</taxon>
        <taxon>Aspidochirotida</taxon>
        <taxon>Holothuriidae</taxon>
        <taxon>Holothuria</taxon>
    </lineage>
</organism>
<comment type="caution">
    <text evidence="3">The sequence shown here is derived from an EMBL/GenBank/DDBJ whole genome shotgun (WGS) entry which is preliminary data.</text>
</comment>
<dbReference type="Proteomes" id="UP001152320">
    <property type="component" value="Chromosome 2"/>
</dbReference>
<evidence type="ECO:0000259" key="2">
    <source>
        <dbReference type="PROSITE" id="PS50263"/>
    </source>
</evidence>
<gene>
    <name evidence="3" type="ORF">HOLleu_06367</name>
</gene>
<dbReference type="InterPro" id="IPR003010">
    <property type="entry name" value="C-N_Hydrolase"/>
</dbReference>
<dbReference type="PANTHER" id="PTHR23088:SF27">
    <property type="entry name" value="DEAMINATED GLUTATHIONE AMIDASE"/>
    <property type="match status" value="1"/>
</dbReference>
<dbReference type="SUPFAM" id="SSF56317">
    <property type="entry name" value="Carbon-nitrogen hydrolase"/>
    <property type="match status" value="1"/>
</dbReference>
<dbReference type="AlphaFoldDB" id="A0A9Q1HF41"/>
<sequence>MASARKASLVAACQLMCNSDKARNLRESKVLITKAAQLGAKVIFLPELSDFVSENAQQTLDLAEPVDGPTVKSYKELAASLGVWLSLGVQVKTEDSSKSDRVFNRHLLIDSDGNIVEQYNKLHLFDIFGEVVASPIVESSWTVPGTKVVPPAATPVGNLGLALVSFNGKCYDMRFPEMSLCLAKQGAHILSYPSAFTRNTGLAHWEPLLRARAIETQCYVVAAAQTGQPYPKLAFYGHAMVVDPWGQIIASCHEGTDVCLANIDLDYLKSIRKQMPVWSHRRTDVYTDVHSNTIAANLKEQKSKY</sequence>
<proteinExistence type="predicted"/>
<dbReference type="OrthoDB" id="680339at2759"/>
<dbReference type="PROSITE" id="PS50263">
    <property type="entry name" value="CN_HYDROLASE"/>
    <property type="match status" value="1"/>
</dbReference>
<protein>
    <submittedName>
        <fullName evidence="3">Nitrilase and fragile histidine triad fusion protein NitFhit</fullName>
    </submittedName>
</protein>
<accession>A0A9Q1HF41</accession>
<evidence type="ECO:0000313" key="3">
    <source>
        <dbReference type="EMBL" id="KAJ8047382.1"/>
    </source>
</evidence>
<keyword evidence="1" id="KW-0378">Hydrolase</keyword>
<name>A0A9Q1HF41_HOLLE</name>
<dbReference type="EMBL" id="JAIZAY010000002">
    <property type="protein sequence ID" value="KAJ8047382.1"/>
    <property type="molecule type" value="Genomic_DNA"/>
</dbReference>
<keyword evidence="4" id="KW-1185">Reference proteome</keyword>
<dbReference type="CDD" id="cd07572">
    <property type="entry name" value="nit"/>
    <property type="match status" value="1"/>
</dbReference>
<dbReference type="Gene3D" id="3.60.110.10">
    <property type="entry name" value="Carbon-nitrogen hydrolase"/>
    <property type="match status" value="1"/>
</dbReference>
<dbReference type="InterPro" id="IPR045254">
    <property type="entry name" value="Nit1/2_C-N_Hydrolase"/>
</dbReference>
<reference evidence="3" key="1">
    <citation type="submission" date="2021-10" db="EMBL/GenBank/DDBJ databases">
        <title>Tropical sea cucumber genome reveals ecological adaptation and Cuvierian tubules defense mechanism.</title>
        <authorList>
            <person name="Chen T."/>
        </authorList>
    </citation>
    <scope>NUCLEOTIDE SEQUENCE</scope>
    <source>
        <strain evidence="3">Nanhai2018</strain>
        <tissue evidence="3">Muscle</tissue>
    </source>
</reference>
<dbReference type="InterPro" id="IPR036526">
    <property type="entry name" value="C-N_Hydrolase_sf"/>
</dbReference>
<evidence type="ECO:0000313" key="4">
    <source>
        <dbReference type="Proteomes" id="UP001152320"/>
    </source>
</evidence>
<dbReference type="Pfam" id="PF00795">
    <property type="entry name" value="CN_hydrolase"/>
    <property type="match status" value="1"/>
</dbReference>
<feature type="domain" description="CN hydrolase" evidence="2">
    <location>
        <begin position="8"/>
        <end position="265"/>
    </location>
</feature>
<dbReference type="GO" id="GO:0016811">
    <property type="term" value="F:hydrolase activity, acting on carbon-nitrogen (but not peptide) bonds, in linear amides"/>
    <property type="evidence" value="ECO:0007669"/>
    <property type="project" value="InterPro"/>
</dbReference>
<dbReference type="PANTHER" id="PTHR23088">
    <property type="entry name" value="NITRILASE-RELATED"/>
    <property type="match status" value="1"/>
</dbReference>
<evidence type="ECO:0000256" key="1">
    <source>
        <dbReference type="ARBA" id="ARBA00022801"/>
    </source>
</evidence>